<feature type="repeat" description="WD" evidence="7">
    <location>
        <begin position="710"/>
        <end position="751"/>
    </location>
</feature>
<evidence type="ECO:0000259" key="9">
    <source>
        <dbReference type="Pfam" id="PF04494"/>
    </source>
</evidence>
<feature type="compositionally biased region" description="Low complexity" evidence="8">
    <location>
        <begin position="524"/>
        <end position="546"/>
    </location>
</feature>
<dbReference type="InterPro" id="IPR007582">
    <property type="entry name" value="TFIID_NTD2"/>
</dbReference>
<keyword evidence="6" id="KW-0539">Nucleus</keyword>
<evidence type="ECO:0000256" key="3">
    <source>
        <dbReference type="ARBA" id="ARBA00022737"/>
    </source>
</evidence>
<dbReference type="PRINTS" id="PR00320">
    <property type="entry name" value="GPROTEINBRPT"/>
</dbReference>
<keyword evidence="5" id="KW-0804">Transcription</keyword>
<name>K3WWR7_GLOUD</name>
<dbReference type="InterPro" id="IPR036322">
    <property type="entry name" value="WD40_repeat_dom_sf"/>
</dbReference>
<dbReference type="CDD" id="cd00200">
    <property type="entry name" value="WD40"/>
    <property type="match status" value="1"/>
</dbReference>
<feature type="repeat" description="WD" evidence="7">
    <location>
        <begin position="837"/>
        <end position="878"/>
    </location>
</feature>
<dbReference type="InParanoid" id="K3WWR7"/>
<dbReference type="PROSITE" id="PS50082">
    <property type="entry name" value="WD_REPEATS_2"/>
    <property type="match status" value="5"/>
</dbReference>
<dbReference type="CDD" id="cd08044">
    <property type="entry name" value="TAF5_NTD2"/>
    <property type="match status" value="1"/>
</dbReference>
<sequence length="1012" mass="108878">MTNIPAGNNAAALVASPATGATLSPSGREGMARTPPSAPSAVTPRTPRTRTWSETQSNGNTPSVVDGGASAVRDENGGDGARQGIGNVMDELLVQYLRKRGYHVSTSGDRSDSNSGRGADGDVVMEDVSTRASPLKQEARMINGVKEGHNASSSSPVDVESAGFGRRLRASSDERRKLLGSADDLRINELSVSAAFGNRDVTLEQYAQQLGLNTESCAANHVLFYGMTGGDPRTYEDAYVKLMDWICNSLDMYKYEFHAVAYPMFVHCFLELVAKGYEDHAKAFLHRHAKDHTRLHFEEIRQLSMVFSPEHLRVSEYAQQVLHSKFNIQMSLLSFELLNTFLSQEQLFLLLAILNERVNLIVTSNQPGMQIEELDESLRMPKTNVVVNNLEAREHSSGYKTSDQVAQIVAGSDKPNESEIGVPLTSGEYNLEYMIRSAGGDGTTLEDLHAIKVYWGVLTQRKLHVDSEESNGASGSKDDDEHGGTSANGPNGSGSGASGSGSGGAAGGDAGGNSNTGDSDKVKGASSSSGDTGSGAGAASSSSGVKAGDKSGNKVGSGDSKSASSSSSAEAQRKLKRAKLSADGADKKKSDLEVMGPVPDRRSPFNAEIMEKLVLRQPAEMKAHELEDLRVRASVSKSSLPSALCFTFLNASVHINNMCFSDDVTMVGSSCDDGSFRVWRNDDQPLGTAKGSVYHGNVDETDEDEKTAILRGHSSAVYGASFSPDNRFALTSSADSTVRLWSLAAKSNVAIYRSHSSYPVWDVQFGPHGYYFASCSMDRTARLWSTDHITPLRIFAGHLSDVDCLRFHPNHNYIATGSSDKTVRLWDVQSGKCIRIFTGHFNGVNCLAFSRNGRYLASSGEDQYINIWDLQAGKRLETLVGHKAMVTSLDFSQESAILASSGMDSTVRLWDMKALTEKAATTYTPISTAGMARIPVNGLSTGIGNGSNSSTSNGNNLIKPVHIVRQSALSDLPTSRFLLKTLRSKQTPMYRVQFTSRNLLLSGGVFQPKVES</sequence>
<accession>K3WWR7</accession>
<keyword evidence="11" id="KW-1185">Reference proteome</keyword>
<protein>
    <recommendedName>
        <fullName evidence="9">TFIID subunit TAF5 NTD2 domain-containing protein</fullName>
    </recommendedName>
</protein>
<dbReference type="SMART" id="SM00320">
    <property type="entry name" value="WD40"/>
    <property type="match status" value="6"/>
</dbReference>
<feature type="compositionally biased region" description="Polar residues" evidence="8">
    <location>
        <begin position="49"/>
        <end position="63"/>
    </location>
</feature>
<dbReference type="OMA" id="GKCIRIF"/>
<keyword evidence="2 7" id="KW-0853">WD repeat</keyword>
<dbReference type="SUPFAM" id="SSF50978">
    <property type="entry name" value="WD40 repeat-like"/>
    <property type="match status" value="1"/>
</dbReference>
<dbReference type="VEuPathDB" id="FungiDB:PYU1_G009397"/>
<dbReference type="InterPro" id="IPR020472">
    <property type="entry name" value="WD40_PAC1"/>
</dbReference>
<dbReference type="PANTHER" id="PTHR19879">
    <property type="entry name" value="TRANSCRIPTION INITIATION FACTOR TFIID"/>
    <property type="match status" value="1"/>
</dbReference>
<feature type="repeat" description="WD" evidence="7">
    <location>
        <begin position="753"/>
        <end position="785"/>
    </location>
</feature>
<dbReference type="PANTHER" id="PTHR19879:SF1">
    <property type="entry name" value="CANNONBALL-RELATED"/>
    <property type="match status" value="1"/>
</dbReference>
<feature type="region of interest" description="Disordered" evidence="8">
    <location>
        <begin position="1"/>
        <end position="84"/>
    </location>
</feature>
<feature type="repeat" description="WD" evidence="7">
    <location>
        <begin position="879"/>
        <end position="920"/>
    </location>
</feature>
<dbReference type="AlphaFoldDB" id="K3WWR7"/>
<dbReference type="InterPro" id="IPR001680">
    <property type="entry name" value="WD40_rpt"/>
</dbReference>
<feature type="domain" description="TFIID subunit TAF5 NTD2" evidence="9">
    <location>
        <begin position="231"/>
        <end position="357"/>
    </location>
</feature>
<evidence type="ECO:0000256" key="7">
    <source>
        <dbReference type="PROSITE-ProRule" id="PRU00221"/>
    </source>
</evidence>
<reference evidence="11" key="2">
    <citation type="submission" date="2010-04" db="EMBL/GenBank/DDBJ databases">
        <authorList>
            <person name="Buell R."/>
            <person name="Hamilton J."/>
            <person name="Hostetler J."/>
        </authorList>
    </citation>
    <scope>NUCLEOTIDE SEQUENCE [LARGE SCALE GENOMIC DNA]</scope>
    <source>
        <strain evidence="11">DAOM:BR144</strain>
    </source>
</reference>
<evidence type="ECO:0000256" key="2">
    <source>
        <dbReference type="ARBA" id="ARBA00022574"/>
    </source>
</evidence>
<comment type="subcellular location">
    <subcellularLocation>
        <location evidence="1">Nucleus</location>
    </subcellularLocation>
</comment>
<dbReference type="InterPro" id="IPR019775">
    <property type="entry name" value="WD40_repeat_CS"/>
</dbReference>
<keyword evidence="4" id="KW-0805">Transcription regulation</keyword>
<dbReference type="SUPFAM" id="SSF160897">
    <property type="entry name" value="Taf5 N-terminal domain-like"/>
    <property type="match status" value="1"/>
</dbReference>
<feature type="compositionally biased region" description="Low complexity" evidence="8">
    <location>
        <begin position="556"/>
        <end position="569"/>
    </location>
</feature>
<dbReference type="Gene3D" id="2.130.10.10">
    <property type="entry name" value="YVTN repeat-like/Quinoprotein amine dehydrogenase"/>
    <property type="match status" value="2"/>
</dbReference>
<dbReference type="EMBL" id="GL376622">
    <property type="status" value="NOT_ANNOTATED_CDS"/>
    <property type="molecule type" value="Genomic_DNA"/>
</dbReference>
<dbReference type="Proteomes" id="UP000019132">
    <property type="component" value="Unassembled WGS sequence"/>
</dbReference>
<evidence type="ECO:0000256" key="8">
    <source>
        <dbReference type="SAM" id="MobiDB-lite"/>
    </source>
</evidence>
<keyword evidence="3" id="KW-0677">Repeat</keyword>
<feature type="repeat" description="WD" evidence="7">
    <location>
        <begin position="795"/>
        <end position="836"/>
    </location>
</feature>
<dbReference type="InterPro" id="IPR015943">
    <property type="entry name" value="WD40/YVTN_repeat-like_dom_sf"/>
</dbReference>
<evidence type="ECO:0000313" key="10">
    <source>
        <dbReference type="EnsemblProtists" id="PYU1_T009415"/>
    </source>
</evidence>
<dbReference type="GO" id="GO:0006367">
    <property type="term" value="P:transcription initiation at RNA polymerase II promoter"/>
    <property type="evidence" value="ECO:0007669"/>
    <property type="project" value="TreeGrafter"/>
</dbReference>
<evidence type="ECO:0000256" key="4">
    <source>
        <dbReference type="ARBA" id="ARBA00023015"/>
    </source>
</evidence>
<reference evidence="11" key="1">
    <citation type="journal article" date="2010" name="Genome Biol.">
        <title>Genome sequence of the necrotrophic plant pathogen Pythium ultimum reveals original pathogenicity mechanisms and effector repertoire.</title>
        <authorList>
            <person name="Levesque C.A."/>
            <person name="Brouwer H."/>
            <person name="Cano L."/>
            <person name="Hamilton J.P."/>
            <person name="Holt C."/>
            <person name="Huitema E."/>
            <person name="Raffaele S."/>
            <person name="Robideau G.P."/>
            <person name="Thines M."/>
            <person name="Win J."/>
            <person name="Zerillo M.M."/>
            <person name="Beakes G.W."/>
            <person name="Boore J.L."/>
            <person name="Busam D."/>
            <person name="Dumas B."/>
            <person name="Ferriera S."/>
            <person name="Fuerstenberg S.I."/>
            <person name="Gachon C.M."/>
            <person name="Gaulin E."/>
            <person name="Govers F."/>
            <person name="Grenville-Briggs L."/>
            <person name="Horner N."/>
            <person name="Hostetler J."/>
            <person name="Jiang R.H."/>
            <person name="Johnson J."/>
            <person name="Krajaejun T."/>
            <person name="Lin H."/>
            <person name="Meijer H.J."/>
            <person name="Moore B."/>
            <person name="Morris P."/>
            <person name="Phuntmart V."/>
            <person name="Puiu D."/>
            <person name="Shetty J."/>
            <person name="Stajich J.E."/>
            <person name="Tripathy S."/>
            <person name="Wawra S."/>
            <person name="van West P."/>
            <person name="Whitty B.R."/>
            <person name="Coutinho P.M."/>
            <person name="Henrissat B."/>
            <person name="Martin F."/>
            <person name="Thomas P.D."/>
            <person name="Tyler B.M."/>
            <person name="De Vries R.P."/>
            <person name="Kamoun S."/>
            <person name="Yandell M."/>
            <person name="Tisserat N."/>
            <person name="Buell C.R."/>
        </authorList>
    </citation>
    <scope>NUCLEOTIDE SEQUENCE</scope>
    <source>
        <strain evidence="11">DAOM:BR144</strain>
    </source>
</reference>
<dbReference type="Gene3D" id="1.25.40.500">
    <property type="entry name" value="TFIID subunit TAF5, NTD2 domain"/>
    <property type="match status" value="1"/>
</dbReference>
<evidence type="ECO:0000313" key="11">
    <source>
        <dbReference type="Proteomes" id="UP000019132"/>
    </source>
</evidence>
<evidence type="ECO:0000256" key="5">
    <source>
        <dbReference type="ARBA" id="ARBA00023163"/>
    </source>
</evidence>
<dbReference type="InterPro" id="IPR037264">
    <property type="entry name" value="TFIID_NTD2_sf"/>
</dbReference>
<dbReference type="PROSITE" id="PS00678">
    <property type="entry name" value="WD_REPEATS_1"/>
    <property type="match status" value="3"/>
</dbReference>
<dbReference type="Pfam" id="PF00400">
    <property type="entry name" value="WD40"/>
    <property type="match status" value="6"/>
</dbReference>
<dbReference type="Pfam" id="PF04494">
    <property type="entry name" value="TFIID_NTD2"/>
    <property type="match status" value="1"/>
</dbReference>
<organism evidence="10 11">
    <name type="scientific">Globisporangium ultimum (strain ATCC 200006 / CBS 805.95 / DAOM BR144)</name>
    <name type="common">Pythium ultimum</name>
    <dbReference type="NCBI Taxonomy" id="431595"/>
    <lineage>
        <taxon>Eukaryota</taxon>
        <taxon>Sar</taxon>
        <taxon>Stramenopiles</taxon>
        <taxon>Oomycota</taxon>
        <taxon>Peronosporomycetes</taxon>
        <taxon>Pythiales</taxon>
        <taxon>Pythiaceae</taxon>
        <taxon>Globisporangium</taxon>
    </lineage>
</organism>
<feature type="region of interest" description="Disordered" evidence="8">
    <location>
        <begin position="103"/>
        <end position="123"/>
    </location>
</feature>
<dbReference type="STRING" id="431595.K3WWR7"/>
<reference evidence="10" key="3">
    <citation type="submission" date="2015-02" db="UniProtKB">
        <authorList>
            <consortium name="EnsemblProtists"/>
        </authorList>
    </citation>
    <scope>IDENTIFICATION</scope>
    <source>
        <strain evidence="10">DAOM BR144</strain>
    </source>
</reference>
<dbReference type="eggNOG" id="KOG0263">
    <property type="taxonomic scope" value="Eukaryota"/>
</dbReference>
<dbReference type="HOGENOM" id="CLU_005884_2_1_1"/>
<feature type="region of interest" description="Disordered" evidence="8">
    <location>
        <begin position="466"/>
        <end position="599"/>
    </location>
</feature>
<dbReference type="GO" id="GO:0005669">
    <property type="term" value="C:transcription factor TFIID complex"/>
    <property type="evidence" value="ECO:0007669"/>
    <property type="project" value="TreeGrafter"/>
</dbReference>
<dbReference type="EnsemblProtists" id="PYU1_T009415">
    <property type="protein sequence ID" value="PYU1_T009415"/>
    <property type="gene ID" value="PYU1_G009397"/>
</dbReference>
<dbReference type="GO" id="GO:0016251">
    <property type="term" value="F:RNA polymerase II general transcription initiation factor activity"/>
    <property type="evidence" value="ECO:0007669"/>
    <property type="project" value="TreeGrafter"/>
</dbReference>
<evidence type="ECO:0000256" key="6">
    <source>
        <dbReference type="ARBA" id="ARBA00023242"/>
    </source>
</evidence>
<evidence type="ECO:0000256" key="1">
    <source>
        <dbReference type="ARBA" id="ARBA00004123"/>
    </source>
</evidence>
<feature type="compositionally biased region" description="Gly residues" evidence="8">
    <location>
        <begin position="491"/>
        <end position="511"/>
    </location>
</feature>
<dbReference type="PROSITE" id="PS50294">
    <property type="entry name" value="WD_REPEATS_REGION"/>
    <property type="match status" value="4"/>
</dbReference>
<proteinExistence type="predicted"/>